<gene>
    <name evidence="1" type="ORF">GRI99_00305</name>
</gene>
<dbReference type="EMBL" id="WTYV01000001">
    <property type="protein sequence ID" value="MXO70073.1"/>
    <property type="molecule type" value="Genomic_DNA"/>
</dbReference>
<accession>A0A844YWE6</accession>
<dbReference type="AlphaFoldDB" id="A0A844YWE6"/>
<dbReference type="InterPro" id="IPR011990">
    <property type="entry name" value="TPR-like_helical_dom_sf"/>
</dbReference>
<evidence type="ECO:0000313" key="1">
    <source>
        <dbReference type="EMBL" id="MXO70073.1"/>
    </source>
</evidence>
<proteinExistence type="predicted"/>
<dbReference type="Pfam" id="PF14559">
    <property type="entry name" value="TPR_19"/>
    <property type="match status" value="1"/>
</dbReference>
<organism evidence="1 2">
    <name type="scientific">Alteraurantiacibacter buctensis</name>
    <dbReference type="NCBI Taxonomy" id="1503981"/>
    <lineage>
        <taxon>Bacteria</taxon>
        <taxon>Pseudomonadati</taxon>
        <taxon>Pseudomonadota</taxon>
        <taxon>Alphaproteobacteria</taxon>
        <taxon>Sphingomonadales</taxon>
        <taxon>Erythrobacteraceae</taxon>
        <taxon>Alteraurantiacibacter</taxon>
    </lineage>
</organism>
<protein>
    <submittedName>
        <fullName evidence="1">Tetratricopeptide repeat protein</fullName>
    </submittedName>
</protein>
<evidence type="ECO:0000313" key="2">
    <source>
        <dbReference type="Proteomes" id="UP000466966"/>
    </source>
</evidence>
<sequence>MMTLLLFAAMAAGQVDNPAVVVSDAIEQRDVAYDTLAAGEAQAAVERLEALRAENPDDPALLINLGSAYAELQQLDRAEAMFRAAAASQVRYQLELADGSWVDSRRAAQTALRQLRDRAVALN</sequence>
<dbReference type="Proteomes" id="UP000466966">
    <property type="component" value="Unassembled WGS sequence"/>
</dbReference>
<keyword evidence="2" id="KW-1185">Reference proteome</keyword>
<dbReference type="Gene3D" id="1.25.40.10">
    <property type="entry name" value="Tetratricopeptide repeat domain"/>
    <property type="match status" value="1"/>
</dbReference>
<dbReference type="SUPFAM" id="SSF48452">
    <property type="entry name" value="TPR-like"/>
    <property type="match status" value="1"/>
</dbReference>
<reference evidence="1 2" key="1">
    <citation type="submission" date="2019-12" db="EMBL/GenBank/DDBJ databases">
        <title>Genomic-based taxomic classification of the family Erythrobacteraceae.</title>
        <authorList>
            <person name="Xu L."/>
        </authorList>
    </citation>
    <scope>NUCLEOTIDE SEQUENCE [LARGE SCALE GENOMIC DNA]</scope>
    <source>
        <strain evidence="1 2">M0322</strain>
    </source>
</reference>
<comment type="caution">
    <text evidence="1">The sequence shown here is derived from an EMBL/GenBank/DDBJ whole genome shotgun (WGS) entry which is preliminary data.</text>
</comment>
<name>A0A844YWE6_9SPHN</name>